<dbReference type="AlphaFoldDB" id="A0A7K1URN3"/>
<feature type="transmembrane region" description="Helical" evidence="1">
    <location>
        <begin position="7"/>
        <end position="24"/>
    </location>
</feature>
<dbReference type="RefSeq" id="WP_157355304.1">
    <property type="nucleotide sequence ID" value="NZ_WRPP01000001.1"/>
</dbReference>
<name>A0A7K1URN3_9NOCA</name>
<accession>A0A7K1URN3</accession>
<dbReference type="Proteomes" id="UP000466794">
    <property type="component" value="Unassembled WGS sequence"/>
</dbReference>
<dbReference type="EMBL" id="WRPP01000001">
    <property type="protein sequence ID" value="MVU76538.1"/>
    <property type="molecule type" value="Genomic_DNA"/>
</dbReference>
<sequence length="96" mass="10171">MRIIRPIFAVVLGIFLIFVGMNQLNKTDVTCGGQIMTEGDQCRETKHGATTAVRDYNAQKSDNTTTGWGGIGLGALFLIGGGVLLVSRLNRSGASV</sequence>
<keyword evidence="1" id="KW-0812">Transmembrane</keyword>
<protein>
    <submittedName>
        <fullName evidence="2">Uncharacterized protein</fullName>
    </submittedName>
</protein>
<reference evidence="2 3" key="1">
    <citation type="submission" date="2019-12" db="EMBL/GenBank/DDBJ databases">
        <title>Nocardia sp. nov. ET3-3 isolated from soil.</title>
        <authorList>
            <person name="Kanchanasin P."/>
            <person name="Tanasupawat S."/>
            <person name="Yuki M."/>
            <person name="Kudo T."/>
        </authorList>
    </citation>
    <scope>NUCLEOTIDE SEQUENCE [LARGE SCALE GENOMIC DNA]</scope>
    <source>
        <strain evidence="2 3">ET3-3</strain>
    </source>
</reference>
<evidence type="ECO:0000313" key="3">
    <source>
        <dbReference type="Proteomes" id="UP000466794"/>
    </source>
</evidence>
<feature type="transmembrane region" description="Helical" evidence="1">
    <location>
        <begin position="67"/>
        <end position="86"/>
    </location>
</feature>
<keyword evidence="3" id="KW-1185">Reference proteome</keyword>
<proteinExistence type="predicted"/>
<keyword evidence="1" id="KW-1133">Transmembrane helix</keyword>
<gene>
    <name evidence="2" type="ORF">GPX89_04685</name>
</gene>
<comment type="caution">
    <text evidence="2">The sequence shown here is derived from an EMBL/GenBank/DDBJ whole genome shotgun (WGS) entry which is preliminary data.</text>
</comment>
<evidence type="ECO:0000256" key="1">
    <source>
        <dbReference type="SAM" id="Phobius"/>
    </source>
</evidence>
<keyword evidence="1" id="KW-0472">Membrane</keyword>
<evidence type="ECO:0000313" key="2">
    <source>
        <dbReference type="EMBL" id="MVU76538.1"/>
    </source>
</evidence>
<organism evidence="2 3">
    <name type="scientific">Nocardia terrae</name>
    <dbReference type="NCBI Taxonomy" id="2675851"/>
    <lineage>
        <taxon>Bacteria</taxon>
        <taxon>Bacillati</taxon>
        <taxon>Actinomycetota</taxon>
        <taxon>Actinomycetes</taxon>
        <taxon>Mycobacteriales</taxon>
        <taxon>Nocardiaceae</taxon>
        <taxon>Nocardia</taxon>
    </lineage>
</organism>